<dbReference type="RefSeq" id="WP_387969562.1">
    <property type="nucleotide sequence ID" value="NZ_JBHRWO010000004.1"/>
</dbReference>
<dbReference type="SUPFAM" id="SSF88946">
    <property type="entry name" value="Sigma2 domain of RNA polymerase sigma factors"/>
    <property type="match status" value="1"/>
</dbReference>
<reference evidence="9" key="1">
    <citation type="journal article" date="2019" name="Int. J. Syst. Evol. Microbiol.">
        <title>The Global Catalogue of Microorganisms (GCM) 10K type strain sequencing project: providing services to taxonomists for standard genome sequencing and annotation.</title>
        <authorList>
            <consortium name="The Broad Institute Genomics Platform"/>
            <consortium name="The Broad Institute Genome Sequencing Center for Infectious Disease"/>
            <person name="Wu L."/>
            <person name="Ma J."/>
        </authorList>
    </citation>
    <scope>NUCLEOTIDE SEQUENCE [LARGE SCALE GENOMIC DNA]</scope>
    <source>
        <strain evidence="9">CGMCC 4.7396</strain>
    </source>
</reference>
<dbReference type="Pfam" id="PF04542">
    <property type="entry name" value="Sigma70_r2"/>
    <property type="match status" value="1"/>
</dbReference>
<name>A0ABV7PRI8_9ACTN</name>
<dbReference type="InterPro" id="IPR013325">
    <property type="entry name" value="RNA_pol_sigma_r2"/>
</dbReference>
<protein>
    <submittedName>
        <fullName evidence="8">SigE family RNA polymerase sigma factor</fullName>
    </submittedName>
</protein>
<evidence type="ECO:0000256" key="3">
    <source>
        <dbReference type="ARBA" id="ARBA00023082"/>
    </source>
</evidence>
<keyword evidence="2" id="KW-0805">Transcription regulation</keyword>
<dbReference type="InterPro" id="IPR039425">
    <property type="entry name" value="RNA_pol_sigma-70-like"/>
</dbReference>
<evidence type="ECO:0000256" key="5">
    <source>
        <dbReference type="ARBA" id="ARBA00023163"/>
    </source>
</evidence>
<dbReference type="Gene3D" id="1.10.10.10">
    <property type="entry name" value="Winged helix-like DNA-binding domain superfamily/Winged helix DNA-binding domain"/>
    <property type="match status" value="1"/>
</dbReference>
<feature type="domain" description="RNA polymerase sigma factor 70 region 4 type 2" evidence="7">
    <location>
        <begin position="105"/>
        <end position="157"/>
    </location>
</feature>
<accession>A0ABV7PRI8</accession>
<comment type="caution">
    <text evidence="8">The sequence shown here is derived from an EMBL/GenBank/DDBJ whole genome shotgun (WGS) entry which is preliminary data.</text>
</comment>
<sequence length="170" mass="19403">MKTKEQQEAEFRSFAVAQRDSLRRYAYLLCGDWFEADDIVQKALTKLFAAWTRVEPGGAPAYVRKIVTNVYISHHRLAWVRRERTSAELPVQQLDRPQEEVDVRLELIGALNRLPARQRATLVLRYWEQLSVDETATAMSCSTGTVKSQSAKGLRKLKELLTDAAVLARV</sequence>
<gene>
    <name evidence="8" type="ORF">ACFO8M_01530</name>
</gene>
<evidence type="ECO:0000313" key="9">
    <source>
        <dbReference type="Proteomes" id="UP001595712"/>
    </source>
</evidence>
<evidence type="ECO:0000256" key="4">
    <source>
        <dbReference type="ARBA" id="ARBA00023125"/>
    </source>
</evidence>
<dbReference type="InterPro" id="IPR013324">
    <property type="entry name" value="RNA_pol_sigma_r3/r4-like"/>
</dbReference>
<dbReference type="CDD" id="cd06171">
    <property type="entry name" value="Sigma70_r4"/>
    <property type="match status" value="1"/>
</dbReference>
<keyword evidence="4" id="KW-0238">DNA-binding</keyword>
<dbReference type="PANTHER" id="PTHR43133:SF50">
    <property type="entry name" value="ECF RNA POLYMERASE SIGMA FACTOR SIGM"/>
    <property type="match status" value="1"/>
</dbReference>
<evidence type="ECO:0000259" key="7">
    <source>
        <dbReference type="Pfam" id="PF08281"/>
    </source>
</evidence>
<evidence type="ECO:0000259" key="6">
    <source>
        <dbReference type="Pfam" id="PF04542"/>
    </source>
</evidence>
<comment type="similarity">
    <text evidence="1">Belongs to the sigma-70 factor family. ECF subfamily.</text>
</comment>
<organism evidence="8 9">
    <name type="scientific">Glycomyces rhizosphaerae</name>
    <dbReference type="NCBI Taxonomy" id="2054422"/>
    <lineage>
        <taxon>Bacteria</taxon>
        <taxon>Bacillati</taxon>
        <taxon>Actinomycetota</taxon>
        <taxon>Actinomycetes</taxon>
        <taxon>Glycomycetales</taxon>
        <taxon>Glycomycetaceae</taxon>
        <taxon>Glycomyces</taxon>
    </lineage>
</organism>
<dbReference type="InterPro" id="IPR007627">
    <property type="entry name" value="RNA_pol_sigma70_r2"/>
</dbReference>
<feature type="domain" description="RNA polymerase sigma-70 region 2" evidence="6">
    <location>
        <begin position="19"/>
        <end position="78"/>
    </location>
</feature>
<dbReference type="InterPro" id="IPR013249">
    <property type="entry name" value="RNA_pol_sigma70_r4_t2"/>
</dbReference>
<dbReference type="EMBL" id="JBHRWO010000004">
    <property type="protein sequence ID" value="MFC3491169.1"/>
    <property type="molecule type" value="Genomic_DNA"/>
</dbReference>
<evidence type="ECO:0000313" key="8">
    <source>
        <dbReference type="EMBL" id="MFC3491169.1"/>
    </source>
</evidence>
<dbReference type="Gene3D" id="1.10.1740.10">
    <property type="match status" value="1"/>
</dbReference>
<keyword evidence="5" id="KW-0804">Transcription</keyword>
<dbReference type="Pfam" id="PF08281">
    <property type="entry name" value="Sigma70_r4_2"/>
    <property type="match status" value="1"/>
</dbReference>
<keyword evidence="9" id="KW-1185">Reference proteome</keyword>
<keyword evidence="3" id="KW-0731">Sigma factor</keyword>
<dbReference type="InterPro" id="IPR036388">
    <property type="entry name" value="WH-like_DNA-bd_sf"/>
</dbReference>
<proteinExistence type="inferred from homology"/>
<dbReference type="NCBIfam" id="TIGR02937">
    <property type="entry name" value="sigma70-ECF"/>
    <property type="match status" value="1"/>
</dbReference>
<dbReference type="InterPro" id="IPR014284">
    <property type="entry name" value="RNA_pol_sigma-70_dom"/>
</dbReference>
<dbReference type="NCBIfam" id="TIGR02983">
    <property type="entry name" value="SigE-fam_strep"/>
    <property type="match status" value="1"/>
</dbReference>
<evidence type="ECO:0000256" key="1">
    <source>
        <dbReference type="ARBA" id="ARBA00010641"/>
    </source>
</evidence>
<dbReference type="Proteomes" id="UP001595712">
    <property type="component" value="Unassembled WGS sequence"/>
</dbReference>
<dbReference type="InterPro" id="IPR014325">
    <property type="entry name" value="RNA_pol_sigma-E_actinobac"/>
</dbReference>
<evidence type="ECO:0000256" key="2">
    <source>
        <dbReference type="ARBA" id="ARBA00023015"/>
    </source>
</evidence>
<dbReference type="SUPFAM" id="SSF88659">
    <property type="entry name" value="Sigma3 and sigma4 domains of RNA polymerase sigma factors"/>
    <property type="match status" value="1"/>
</dbReference>
<dbReference type="PANTHER" id="PTHR43133">
    <property type="entry name" value="RNA POLYMERASE ECF-TYPE SIGMA FACTO"/>
    <property type="match status" value="1"/>
</dbReference>